<keyword evidence="1 4" id="KW-0378">Hydrolase</keyword>
<feature type="short sequence motif" description="GXGXXG" evidence="4">
    <location>
        <begin position="18"/>
        <end position="23"/>
    </location>
</feature>
<dbReference type="PANTHER" id="PTHR14226:SF57">
    <property type="entry name" value="BLR7027 PROTEIN"/>
    <property type="match status" value="1"/>
</dbReference>
<feature type="short sequence motif" description="DGA/G" evidence="4">
    <location>
        <begin position="189"/>
        <end position="191"/>
    </location>
</feature>
<dbReference type="SUPFAM" id="SSF52151">
    <property type="entry name" value="FabD/lysophospholipase-like"/>
    <property type="match status" value="1"/>
</dbReference>
<dbReference type="EMBL" id="JBIAMT010000002">
    <property type="protein sequence ID" value="MFF0497721.1"/>
    <property type="molecule type" value="Genomic_DNA"/>
</dbReference>
<dbReference type="Proteomes" id="UP001601442">
    <property type="component" value="Unassembled WGS sequence"/>
</dbReference>
<dbReference type="Pfam" id="PF01734">
    <property type="entry name" value="Patatin"/>
    <property type="match status" value="1"/>
</dbReference>
<feature type="short sequence motif" description="GXSXG" evidence="4">
    <location>
        <begin position="49"/>
        <end position="53"/>
    </location>
</feature>
<dbReference type="InterPro" id="IPR016035">
    <property type="entry name" value="Acyl_Trfase/lysoPLipase"/>
</dbReference>
<feature type="active site" description="Nucleophile" evidence="4">
    <location>
        <position position="51"/>
    </location>
</feature>
<keyword evidence="3 4" id="KW-0443">Lipid metabolism</keyword>
<accession>A0ABW6P346</accession>
<keyword evidence="7" id="KW-1185">Reference proteome</keyword>
<dbReference type="PANTHER" id="PTHR14226">
    <property type="entry name" value="NEUROPATHY TARGET ESTERASE/SWISS CHEESE D.MELANOGASTER"/>
    <property type="match status" value="1"/>
</dbReference>
<evidence type="ECO:0000256" key="4">
    <source>
        <dbReference type="PROSITE-ProRule" id="PRU01161"/>
    </source>
</evidence>
<evidence type="ECO:0000313" key="6">
    <source>
        <dbReference type="EMBL" id="MFF0497721.1"/>
    </source>
</evidence>
<proteinExistence type="predicted"/>
<evidence type="ECO:0000256" key="3">
    <source>
        <dbReference type="ARBA" id="ARBA00023098"/>
    </source>
</evidence>
<gene>
    <name evidence="6" type="ORF">ACFYU5_15035</name>
</gene>
<organism evidence="6 7">
    <name type="scientific">Nocardia aobensis</name>
    <dbReference type="NCBI Taxonomy" id="257277"/>
    <lineage>
        <taxon>Bacteria</taxon>
        <taxon>Bacillati</taxon>
        <taxon>Actinomycetota</taxon>
        <taxon>Actinomycetes</taxon>
        <taxon>Mycobacteriales</taxon>
        <taxon>Nocardiaceae</taxon>
        <taxon>Nocardia</taxon>
    </lineage>
</organism>
<evidence type="ECO:0000256" key="1">
    <source>
        <dbReference type="ARBA" id="ARBA00022801"/>
    </source>
</evidence>
<feature type="active site" description="Proton acceptor" evidence="4">
    <location>
        <position position="189"/>
    </location>
</feature>
<feature type="domain" description="PNPLA" evidence="5">
    <location>
        <begin position="14"/>
        <end position="202"/>
    </location>
</feature>
<dbReference type="Gene3D" id="3.40.1090.10">
    <property type="entry name" value="Cytosolic phospholipase A2 catalytic domain"/>
    <property type="match status" value="2"/>
</dbReference>
<dbReference type="InterPro" id="IPR002641">
    <property type="entry name" value="PNPLA_dom"/>
</dbReference>
<sequence>MCAAPSPDRFRTALVLGGGGPVGIAWMAGVMVGLRAAGLDPARADRIVGTSAGSVVGAVLAAGGDLEHLGATRAPGGESFAPDPRRLAEIFSLRTSGGDAREIRRRMGELALAADAGDPGDHVERIARLAGVTEWPDADLRVTTIDIGTGELQVWTRDTAATLPQALAASTSVPGVFPPIPIGESRYFDGGVRSALNADLAAGAEIVVIMEPLAHMFPRTRADSAHGAATEISLAPDADAVAVFGFDVFNPAALAPAYEAGLRQSADAAKQLADVEFDA</sequence>
<comment type="caution">
    <text evidence="6">The sequence shown here is derived from an EMBL/GenBank/DDBJ whole genome shotgun (WGS) entry which is preliminary data.</text>
</comment>
<dbReference type="PROSITE" id="PS51635">
    <property type="entry name" value="PNPLA"/>
    <property type="match status" value="1"/>
</dbReference>
<name>A0ABW6P346_9NOCA</name>
<reference evidence="6 7" key="1">
    <citation type="submission" date="2024-10" db="EMBL/GenBank/DDBJ databases">
        <title>The Natural Products Discovery Center: Release of the First 8490 Sequenced Strains for Exploring Actinobacteria Biosynthetic Diversity.</title>
        <authorList>
            <person name="Kalkreuter E."/>
            <person name="Kautsar S.A."/>
            <person name="Yang D."/>
            <person name="Bader C.D."/>
            <person name="Teijaro C.N."/>
            <person name="Fluegel L."/>
            <person name="Davis C.M."/>
            <person name="Simpson J.R."/>
            <person name="Lauterbach L."/>
            <person name="Steele A.D."/>
            <person name="Gui C."/>
            <person name="Meng S."/>
            <person name="Li G."/>
            <person name="Viehrig K."/>
            <person name="Ye F."/>
            <person name="Su P."/>
            <person name="Kiefer A.F."/>
            <person name="Nichols A."/>
            <person name="Cepeda A.J."/>
            <person name="Yan W."/>
            <person name="Fan B."/>
            <person name="Jiang Y."/>
            <person name="Adhikari A."/>
            <person name="Zheng C.-J."/>
            <person name="Schuster L."/>
            <person name="Cowan T.M."/>
            <person name="Smanski M.J."/>
            <person name="Chevrette M.G."/>
            <person name="De Carvalho L.P.S."/>
            <person name="Shen B."/>
        </authorList>
    </citation>
    <scope>NUCLEOTIDE SEQUENCE [LARGE SCALE GENOMIC DNA]</scope>
    <source>
        <strain evidence="6 7">NPDC004119</strain>
    </source>
</reference>
<protein>
    <submittedName>
        <fullName evidence="6">Patatin-like phospholipase family protein</fullName>
    </submittedName>
</protein>
<evidence type="ECO:0000313" key="7">
    <source>
        <dbReference type="Proteomes" id="UP001601442"/>
    </source>
</evidence>
<dbReference type="RefSeq" id="WP_387394463.1">
    <property type="nucleotide sequence ID" value="NZ_JBIAMT010000002.1"/>
</dbReference>
<evidence type="ECO:0000256" key="2">
    <source>
        <dbReference type="ARBA" id="ARBA00022963"/>
    </source>
</evidence>
<dbReference type="InterPro" id="IPR050301">
    <property type="entry name" value="NTE"/>
</dbReference>
<keyword evidence="2 4" id="KW-0442">Lipid degradation</keyword>
<evidence type="ECO:0000259" key="5">
    <source>
        <dbReference type="PROSITE" id="PS51635"/>
    </source>
</evidence>